<dbReference type="SUPFAM" id="SSF52374">
    <property type="entry name" value="Nucleotidylyl transferase"/>
    <property type="match status" value="1"/>
</dbReference>
<dbReference type="OMA" id="QPWKENI"/>
<evidence type="ECO:0000313" key="10">
    <source>
        <dbReference type="Proteomes" id="UP000039324"/>
    </source>
</evidence>
<evidence type="ECO:0000256" key="5">
    <source>
        <dbReference type="ARBA" id="ARBA00022840"/>
    </source>
</evidence>
<dbReference type="UniPathway" id="UPA00253">
    <property type="reaction ID" value="UER00600"/>
</dbReference>
<comment type="similarity">
    <text evidence="7">Belongs to the eukaryotic NMN adenylyltransferase family.</text>
</comment>
<protein>
    <recommendedName>
        <fullName evidence="7">Nicotinamide-nucleotide adenylyltransferase</fullName>
        <ecNumber evidence="7">2.7.7.1</ecNumber>
        <ecNumber evidence="7">2.7.7.18</ecNumber>
    </recommendedName>
</protein>
<dbReference type="Pfam" id="PF01467">
    <property type="entry name" value="CTP_transf_like"/>
    <property type="match status" value="1"/>
</dbReference>
<dbReference type="Proteomes" id="UP000039324">
    <property type="component" value="Unassembled WGS sequence"/>
</dbReference>
<name>A0A0G4IYN8_PLABS</name>
<dbReference type="EMBL" id="CDSF01000099">
    <property type="protein sequence ID" value="CEP00219.1"/>
    <property type="molecule type" value="Genomic_DNA"/>
</dbReference>
<dbReference type="InterPro" id="IPR014729">
    <property type="entry name" value="Rossmann-like_a/b/a_fold"/>
</dbReference>
<dbReference type="PANTHER" id="PTHR12039">
    <property type="entry name" value="NICOTINAMIDE MONONUCLEOTIDE ADENYLYLTRANSFERASE"/>
    <property type="match status" value="1"/>
</dbReference>
<evidence type="ECO:0000256" key="1">
    <source>
        <dbReference type="ARBA" id="ARBA00022642"/>
    </source>
</evidence>
<evidence type="ECO:0000256" key="2">
    <source>
        <dbReference type="ARBA" id="ARBA00022679"/>
    </source>
</evidence>
<dbReference type="OrthoDB" id="422187at2759"/>
<dbReference type="GO" id="GO:0004515">
    <property type="term" value="F:nicotinate-nucleotide adenylyltransferase activity"/>
    <property type="evidence" value="ECO:0007669"/>
    <property type="project" value="UniProtKB-EC"/>
</dbReference>
<dbReference type="AlphaFoldDB" id="A0A0G4IYN8"/>
<dbReference type="InterPro" id="IPR004821">
    <property type="entry name" value="Cyt_trans-like"/>
</dbReference>
<evidence type="ECO:0000313" key="9">
    <source>
        <dbReference type="EMBL" id="CEP00219.1"/>
    </source>
</evidence>
<dbReference type="InterPro" id="IPR051182">
    <property type="entry name" value="Euk_NMN_adenylyltrnsfrase"/>
</dbReference>
<gene>
    <name evidence="9" type="ORF">PBRA_007953</name>
</gene>
<organism evidence="9 10">
    <name type="scientific">Plasmodiophora brassicae</name>
    <name type="common">Clubroot disease agent</name>
    <dbReference type="NCBI Taxonomy" id="37360"/>
    <lineage>
        <taxon>Eukaryota</taxon>
        <taxon>Sar</taxon>
        <taxon>Rhizaria</taxon>
        <taxon>Endomyxa</taxon>
        <taxon>Phytomyxea</taxon>
        <taxon>Plasmodiophorida</taxon>
        <taxon>Plasmodiophoridae</taxon>
        <taxon>Plasmodiophora</taxon>
    </lineage>
</organism>
<feature type="domain" description="Cytidyltransferase-like" evidence="8">
    <location>
        <begin position="32"/>
        <end position="210"/>
    </location>
</feature>
<keyword evidence="4 7" id="KW-0547">Nucleotide-binding</keyword>
<dbReference type="Gene3D" id="3.40.50.620">
    <property type="entry name" value="HUPs"/>
    <property type="match status" value="1"/>
</dbReference>
<dbReference type="NCBIfam" id="TIGR00482">
    <property type="entry name" value="nicotinate (nicotinamide) nucleotide adenylyltransferase"/>
    <property type="match status" value="1"/>
</dbReference>
<keyword evidence="2 7" id="KW-0808">Transferase</keyword>
<proteinExistence type="inferred from homology"/>
<comment type="catalytic activity">
    <reaction evidence="7">
        <text>beta-nicotinamide D-ribonucleotide + ATP + H(+) = diphosphate + NAD(+)</text>
        <dbReference type="Rhea" id="RHEA:21360"/>
        <dbReference type="ChEBI" id="CHEBI:14649"/>
        <dbReference type="ChEBI" id="CHEBI:15378"/>
        <dbReference type="ChEBI" id="CHEBI:30616"/>
        <dbReference type="ChEBI" id="CHEBI:33019"/>
        <dbReference type="ChEBI" id="CHEBI:57540"/>
        <dbReference type="EC" id="2.7.7.1"/>
    </reaction>
</comment>
<dbReference type="STRING" id="37360.A0A0G4IYN8"/>
<dbReference type="InterPro" id="IPR005248">
    <property type="entry name" value="NadD/NMNAT"/>
</dbReference>
<evidence type="ECO:0000256" key="7">
    <source>
        <dbReference type="RuleBase" id="RU362021"/>
    </source>
</evidence>
<evidence type="ECO:0000256" key="3">
    <source>
        <dbReference type="ARBA" id="ARBA00022695"/>
    </source>
</evidence>
<keyword evidence="6 7" id="KW-0520">NAD</keyword>
<keyword evidence="1 7" id="KW-0662">Pyridine nucleotide biosynthesis</keyword>
<keyword evidence="3 7" id="KW-0548">Nucleotidyltransferase</keyword>
<dbReference type="GO" id="GO:0009435">
    <property type="term" value="P:NAD+ biosynthetic process"/>
    <property type="evidence" value="ECO:0007669"/>
    <property type="project" value="UniProtKB-UniPathway"/>
</dbReference>
<accession>A0A0G4IYN8</accession>
<evidence type="ECO:0000256" key="4">
    <source>
        <dbReference type="ARBA" id="ARBA00022741"/>
    </source>
</evidence>
<keyword evidence="5 7" id="KW-0067">ATP-binding</keyword>
<evidence type="ECO:0000256" key="6">
    <source>
        <dbReference type="ARBA" id="ARBA00023027"/>
    </source>
</evidence>
<evidence type="ECO:0000259" key="8">
    <source>
        <dbReference type="Pfam" id="PF01467"/>
    </source>
</evidence>
<sequence length="244" mass="26740">MATGAVTGDDVDVSKFAVPSSSSSSMPACVLVACGSFSPVTNFHLRLFEDARDALRDRFHVVGGVMSPVHDHYQKVGLVPFQHRLAMLQLAVEDSSWVTVSGWEGRQTAWTRTVDVLSAHKTYLEAVGRPARVLLVCGADLLDKFSDADVWPPDQVQRIVSEFGVAVMERTGCSIEAIIDANPLLKPARDNIFPVARPVVNDISSTIVRKLLADRRSIKYLVPDLVAAYIAQHNLYRHNTIGCV</sequence>
<dbReference type="EC" id="2.7.7.18" evidence="7"/>
<dbReference type="PANTHER" id="PTHR12039:SF0">
    <property type="entry name" value="NICOTINAMIDE-NUCLEOTIDE ADENYLYLTRANSFERASE"/>
    <property type="match status" value="1"/>
</dbReference>
<keyword evidence="10" id="KW-1185">Reference proteome</keyword>
<dbReference type="EC" id="2.7.7.1" evidence="7"/>
<comment type="pathway">
    <text evidence="7">Cofactor biosynthesis; NAD(+) biosynthesis; NAD(+) from nicotinamide D-ribonucleotide: step 1/1.</text>
</comment>
<dbReference type="GO" id="GO:0000309">
    <property type="term" value="F:nicotinamide-nucleotide adenylyltransferase activity"/>
    <property type="evidence" value="ECO:0007669"/>
    <property type="project" value="UniProtKB-EC"/>
</dbReference>
<reference evidence="9 10" key="1">
    <citation type="submission" date="2015-02" db="EMBL/GenBank/DDBJ databases">
        <authorList>
            <person name="Chooi Y.-H."/>
        </authorList>
    </citation>
    <scope>NUCLEOTIDE SEQUENCE [LARGE SCALE GENOMIC DNA]</scope>
    <source>
        <strain evidence="9">E3</strain>
    </source>
</reference>
<comment type="catalytic activity">
    <reaction evidence="7">
        <text>nicotinate beta-D-ribonucleotide + ATP + H(+) = deamido-NAD(+) + diphosphate</text>
        <dbReference type="Rhea" id="RHEA:22860"/>
        <dbReference type="ChEBI" id="CHEBI:15378"/>
        <dbReference type="ChEBI" id="CHEBI:30616"/>
        <dbReference type="ChEBI" id="CHEBI:33019"/>
        <dbReference type="ChEBI" id="CHEBI:57502"/>
        <dbReference type="ChEBI" id="CHEBI:58437"/>
        <dbReference type="EC" id="2.7.7.18"/>
    </reaction>
</comment>
<dbReference type="GO" id="GO:0005524">
    <property type="term" value="F:ATP binding"/>
    <property type="evidence" value="ECO:0007669"/>
    <property type="project" value="UniProtKB-KW"/>
</dbReference>